<dbReference type="InterPro" id="IPR027417">
    <property type="entry name" value="P-loop_NTPase"/>
</dbReference>
<reference evidence="10" key="1">
    <citation type="submission" date="2020-05" db="EMBL/GenBank/DDBJ databases">
        <authorList>
            <person name="Chiriac C."/>
            <person name="Salcher M."/>
            <person name="Ghai R."/>
            <person name="Kavagutti S V."/>
        </authorList>
    </citation>
    <scope>NUCLEOTIDE SEQUENCE</scope>
</reference>
<dbReference type="InterPro" id="IPR003593">
    <property type="entry name" value="AAA+_ATPase"/>
</dbReference>
<dbReference type="GO" id="GO:0016887">
    <property type="term" value="F:ATP hydrolysis activity"/>
    <property type="evidence" value="ECO:0007669"/>
    <property type="project" value="InterPro"/>
</dbReference>
<dbReference type="GO" id="GO:0005524">
    <property type="term" value="F:ATP binding"/>
    <property type="evidence" value="ECO:0007669"/>
    <property type="project" value="UniProtKB-KW"/>
</dbReference>
<proteinExistence type="predicted"/>
<evidence type="ECO:0000259" key="9">
    <source>
        <dbReference type="PROSITE" id="PS50893"/>
    </source>
</evidence>
<keyword evidence="4" id="KW-0997">Cell inner membrane</keyword>
<evidence type="ECO:0000256" key="4">
    <source>
        <dbReference type="ARBA" id="ARBA00022519"/>
    </source>
</evidence>
<dbReference type="EMBL" id="CAFBRV010000018">
    <property type="protein sequence ID" value="CAB5107462.1"/>
    <property type="molecule type" value="Genomic_DNA"/>
</dbReference>
<dbReference type="AlphaFoldDB" id="A0A6J7VLS2"/>
<dbReference type="GO" id="GO:0015833">
    <property type="term" value="P:peptide transport"/>
    <property type="evidence" value="ECO:0007669"/>
    <property type="project" value="InterPro"/>
</dbReference>
<feature type="domain" description="ABC transporter" evidence="9">
    <location>
        <begin position="7"/>
        <end position="254"/>
    </location>
</feature>
<sequence>MTQQPLLSVTNLGISTVQDPRTLVNNVSFDINPGEAVGVVGESGSGKTLTALSILGLLPRGVGVASGEILFNGKNLLTLKSEELRQIRGNEIAMIYQDPMTALNPVMKLGKQLLEVIASHDGINAQSDERVRALLSEVGIPDVNRAMESYAHEFSGGMRQRIMIAMALLLSPKLLIADEPTTALDVTIQQQILALVSDARKKRDMSMLWITHDLGVVANLVNRLNVMYAGRIVESGTVEEIFRRPKHPYTAGLLSSLPTSTGTNRERLTSISGVPEKPWLVGNSCGFAARCSRAQSRCHNEIPVSVIEDDSTVACFFPLGSK</sequence>
<evidence type="ECO:0000256" key="6">
    <source>
        <dbReference type="ARBA" id="ARBA00022840"/>
    </source>
</evidence>
<dbReference type="Pfam" id="PF00005">
    <property type="entry name" value="ABC_tran"/>
    <property type="match status" value="1"/>
</dbReference>
<keyword evidence="6" id="KW-0067">ATP-binding</keyword>
<evidence type="ECO:0000256" key="8">
    <source>
        <dbReference type="ARBA" id="ARBA00023136"/>
    </source>
</evidence>
<dbReference type="NCBIfam" id="TIGR01727">
    <property type="entry name" value="oligo_HPY"/>
    <property type="match status" value="1"/>
</dbReference>
<dbReference type="PROSITE" id="PS50893">
    <property type="entry name" value="ABC_TRANSPORTER_2"/>
    <property type="match status" value="1"/>
</dbReference>
<dbReference type="SMART" id="SM00382">
    <property type="entry name" value="AAA"/>
    <property type="match status" value="1"/>
</dbReference>
<comment type="subcellular location">
    <subcellularLocation>
        <location evidence="1">Cell membrane</location>
        <topology evidence="1">Peripheral membrane protein</topology>
    </subcellularLocation>
</comment>
<evidence type="ECO:0000256" key="5">
    <source>
        <dbReference type="ARBA" id="ARBA00022741"/>
    </source>
</evidence>
<gene>
    <name evidence="10" type="ORF">UFOPK4410_00336</name>
</gene>
<dbReference type="PANTHER" id="PTHR43297">
    <property type="entry name" value="OLIGOPEPTIDE TRANSPORT ATP-BINDING PROTEIN APPD"/>
    <property type="match status" value="1"/>
</dbReference>
<dbReference type="CDD" id="cd03257">
    <property type="entry name" value="ABC_NikE_OppD_transporters"/>
    <property type="match status" value="1"/>
</dbReference>
<dbReference type="Gene3D" id="3.40.50.300">
    <property type="entry name" value="P-loop containing nucleotide triphosphate hydrolases"/>
    <property type="match status" value="1"/>
</dbReference>
<keyword evidence="8" id="KW-0472">Membrane</keyword>
<keyword evidence="7" id="KW-1278">Translocase</keyword>
<evidence type="ECO:0000256" key="3">
    <source>
        <dbReference type="ARBA" id="ARBA00022475"/>
    </source>
</evidence>
<dbReference type="InterPro" id="IPR017871">
    <property type="entry name" value="ABC_transporter-like_CS"/>
</dbReference>
<dbReference type="InterPro" id="IPR003439">
    <property type="entry name" value="ABC_transporter-like_ATP-bd"/>
</dbReference>
<name>A0A6J7VLS2_9ZZZZ</name>
<evidence type="ECO:0000256" key="1">
    <source>
        <dbReference type="ARBA" id="ARBA00004202"/>
    </source>
</evidence>
<dbReference type="PROSITE" id="PS00211">
    <property type="entry name" value="ABC_TRANSPORTER_1"/>
    <property type="match status" value="1"/>
</dbReference>
<keyword evidence="3" id="KW-1003">Cell membrane</keyword>
<evidence type="ECO:0000256" key="2">
    <source>
        <dbReference type="ARBA" id="ARBA00022448"/>
    </source>
</evidence>
<keyword evidence="5" id="KW-0547">Nucleotide-binding</keyword>
<dbReference type="SUPFAM" id="SSF52540">
    <property type="entry name" value="P-loop containing nucleoside triphosphate hydrolases"/>
    <property type="match status" value="1"/>
</dbReference>
<dbReference type="InterPro" id="IPR013563">
    <property type="entry name" value="Oligopep_ABC_C"/>
</dbReference>
<dbReference type="GO" id="GO:0005886">
    <property type="term" value="C:plasma membrane"/>
    <property type="evidence" value="ECO:0007669"/>
    <property type="project" value="UniProtKB-SubCell"/>
</dbReference>
<protein>
    <submittedName>
        <fullName evidence="10">Unannotated protein</fullName>
    </submittedName>
</protein>
<dbReference type="InterPro" id="IPR050388">
    <property type="entry name" value="ABC_Ni/Peptide_Import"/>
</dbReference>
<evidence type="ECO:0000313" key="10">
    <source>
        <dbReference type="EMBL" id="CAB5107462.1"/>
    </source>
</evidence>
<dbReference type="PANTHER" id="PTHR43297:SF14">
    <property type="entry name" value="ATPASE AAA-TYPE CORE DOMAIN-CONTAINING PROTEIN"/>
    <property type="match status" value="1"/>
</dbReference>
<keyword evidence="2" id="KW-0813">Transport</keyword>
<accession>A0A6J7VLS2</accession>
<evidence type="ECO:0000256" key="7">
    <source>
        <dbReference type="ARBA" id="ARBA00022967"/>
    </source>
</evidence>
<dbReference type="Pfam" id="PF08352">
    <property type="entry name" value="oligo_HPY"/>
    <property type="match status" value="1"/>
</dbReference>
<dbReference type="FunFam" id="3.40.50.300:FF:000016">
    <property type="entry name" value="Oligopeptide ABC transporter ATP-binding component"/>
    <property type="match status" value="1"/>
</dbReference>
<organism evidence="10">
    <name type="scientific">freshwater metagenome</name>
    <dbReference type="NCBI Taxonomy" id="449393"/>
    <lineage>
        <taxon>unclassified sequences</taxon>
        <taxon>metagenomes</taxon>
        <taxon>ecological metagenomes</taxon>
    </lineage>
</organism>